<protein>
    <recommendedName>
        <fullName evidence="4">F-box domain-containing protein</fullName>
    </recommendedName>
</protein>
<evidence type="ECO:0000313" key="3">
    <source>
        <dbReference type="Proteomes" id="UP001430848"/>
    </source>
</evidence>
<proteinExistence type="predicted"/>
<keyword evidence="3" id="KW-1185">Reference proteome</keyword>
<name>A0ABR1P330_DIAER</name>
<reference evidence="2 3" key="1">
    <citation type="submission" date="2024-02" db="EMBL/GenBank/DDBJ databases">
        <title>De novo assembly and annotation of 12 fungi associated with fruit tree decline syndrome in Ontario, Canada.</title>
        <authorList>
            <person name="Sulman M."/>
            <person name="Ellouze W."/>
            <person name="Ilyukhin E."/>
        </authorList>
    </citation>
    <scope>NUCLEOTIDE SEQUENCE [LARGE SCALE GENOMIC DNA]</scope>
    <source>
        <strain evidence="2 3">M169</strain>
    </source>
</reference>
<feature type="compositionally biased region" description="Basic and acidic residues" evidence="1">
    <location>
        <begin position="132"/>
        <end position="142"/>
    </location>
</feature>
<evidence type="ECO:0000313" key="2">
    <source>
        <dbReference type="EMBL" id="KAK7725247.1"/>
    </source>
</evidence>
<sequence>MDLSAILNDVQDEESPLVKGEAEPAQITETRHGLPRLLRLPAVLHDPIISHLTNRDIKSLRLTCTFFHGIARLRLRRVFISAHHRDVQVLRAVADSDTFRSGVTELIWDDARLSNSPHLAQAHDENVEDDTPETHDNNDSEVPKWFTDACKENIDDLNSRKGLDADRPEHAAQAEQLNTRLPPAACWAHYQELLREQEAVTASGADEAAFRYALQRFPSLERVTITPAAHGWLFSPLYETPTIRALPYGFNYPIPRGWPTAPDGCPPHNMRPWLADGEGEVYKEQWCGVRAALRVLAEPQTEHRITELVLDAHHLNTGLNCRIFEHPATNAEYVNLCALLRRPGFSRLDLALALGGQEHLGWPTLRGDHLRGALAGAPDLRHFSLRTNVVPDPDARALVRGSGGNPEHHVPLGSLLPVDSWTNLRHCGLSGFHVTQADVMSLLRALPGSLRSVELSFLYFVDGGGDWRGLLGEMRDTLDWRGREAACRPAVVVGHGLIAPWCGRAVWAGREAVGSFLYGDGPNPFGDEGEPAPNQIVMRNGTGVVRDAFDPSYERPYVDNAELIRLGIVKKAR</sequence>
<gene>
    <name evidence="2" type="ORF">SLS63_008244</name>
</gene>
<dbReference type="EMBL" id="JAKNSF020000051">
    <property type="protein sequence ID" value="KAK7725247.1"/>
    <property type="molecule type" value="Genomic_DNA"/>
</dbReference>
<comment type="caution">
    <text evidence="2">The sequence shown here is derived from an EMBL/GenBank/DDBJ whole genome shotgun (WGS) entry which is preliminary data.</text>
</comment>
<evidence type="ECO:0000256" key="1">
    <source>
        <dbReference type="SAM" id="MobiDB-lite"/>
    </source>
</evidence>
<organism evidence="2 3">
    <name type="scientific">Diaporthe eres</name>
    <name type="common">Phomopsis oblonga</name>
    <dbReference type="NCBI Taxonomy" id="83184"/>
    <lineage>
        <taxon>Eukaryota</taxon>
        <taxon>Fungi</taxon>
        <taxon>Dikarya</taxon>
        <taxon>Ascomycota</taxon>
        <taxon>Pezizomycotina</taxon>
        <taxon>Sordariomycetes</taxon>
        <taxon>Sordariomycetidae</taxon>
        <taxon>Diaporthales</taxon>
        <taxon>Diaporthaceae</taxon>
        <taxon>Diaporthe</taxon>
        <taxon>Diaporthe eres species complex</taxon>
    </lineage>
</organism>
<accession>A0ABR1P330</accession>
<feature type="region of interest" description="Disordered" evidence="1">
    <location>
        <begin position="123"/>
        <end position="142"/>
    </location>
</feature>
<dbReference type="Proteomes" id="UP001430848">
    <property type="component" value="Unassembled WGS sequence"/>
</dbReference>
<evidence type="ECO:0008006" key="4">
    <source>
        <dbReference type="Google" id="ProtNLM"/>
    </source>
</evidence>